<dbReference type="EMBL" id="UINC01165659">
    <property type="protein sequence ID" value="SVD67175.1"/>
    <property type="molecule type" value="Genomic_DNA"/>
</dbReference>
<dbReference type="SUPFAM" id="SSF53187">
    <property type="entry name" value="Zn-dependent exopeptidases"/>
    <property type="match status" value="1"/>
</dbReference>
<evidence type="ECO:0008006" key="2">
    <source>
        <dbReference type="Google" id="ProtNLM"/>
    </source>
</evidence>
<organism evidence="1">
    <name type="scientific">marine metagenome</name>
    <dbReference type="NCBI Taxonomy" id="408172"/>
    <lineage>
        <taxon>unclassified sequences</taxon>
        <taxon>metagenomes</taxon>
        <taxon>ecological metagenomes</taxon>
    </lineage>
</organism>
<accession>A0A382X9B6</accession>
<dbReference type="Gene3D" id="3.40.630.10">
    <property type="entry name" value="Zn peptidases"/>
    <property type="match status" value="1"/>
</dbReference>
<sequence length="45" mass="4979">MPILSELKLAKELMRFPSITPVDAGAMNFLAGKLRSLGFKCKILE</sequence>
<reference evidence="1" key="1">
    <citation type="submission" date="2018-05" db="EMBL/GenBank/DDBJ databases">
        <authorList>
            <person name="Lanie J.A."/>
            <person name="Ng W.-L."/>
            <person name="Kazmierczak K.M."/>
            <person name="Andrzejewski T.M."/>
            <person name="Davidsen T.M."/>
            <person name="Wayne K.J."/>
            <person name="Tettelin H."/>
            <person name="Glass J.I."/>
            <person name="Rusch D."/>
            <person name="Podicherti R."/>
            <person name="Tsui H.-C.T."/>
            <person name="Winkler M.E."/>
        </authorList>
    </citation>
    <scope>NUCLEOTIDE SEQUENCE</scope>
</reference>
<proteinExistence type="predicted"/>
<dbReference type="AlphaFoldDB" id="A0A382X9B6"/>
<feature type="non-terminal residue" evidence="1">
    <location>
        <position position="45"/>
    </location>
</feature>
<name>A0A382X9B6_9ZZZZ</name>
<gene>
    <name evidence="1" type="ORF">METZ01_LOCUS420029</name>
</gene>
<protein>
    <recommendedName>
        <fullName evidence="2">Peptidase M20 dimerisation domain-containing protein</fullName>
    </recommendedName>
</protein>
<evidence type="ECO:0000313" key="1">
    <source>
        <dbReference type="EMBL" id="SVD67175.1"/>
    </source>
</evidence>